<evidence type="ECO:0000313" key="7">
    <source>
        <dbReference type="EMBL" id="BDD88030.1"/>
    </source>
</evidence>
<name>A0ABN6M717_9BACT</name>
<keyword evidence="4" id="KW-0411">Iron-sulfur</keyword>
<dbReference type="NCBIfam" id="NF045797">
    <property type="entry name" value="DsrO"/>
    <property type="match status" value="1"/>
</dbReference>
<dbReference type="InterPro" id="IPR050954">
    <property type="entry name" value="ET_IronSulfur_Cluster-Binding"/>
</dbReference>
<sequence length="268" mass="29544">MDNKRRKFLKMAGATVLAGISAPAVVNLTSGSALAASGTDAAHGGHGGPAPTGVRLGMVIDMRKFYGNQELLDKAIEACYRVHNIPKIQNRKSEIKWIWKTGFANAFVDQSHNKRSETVLNNQFPVLCNHCDNPSCVKVCPTKATFVHEEDGIVAMDYHRCIGCRFCMAACPYGARSFNWEDPRPYIETYNPDFPTRMRGVVEKCNFCGERLALGLEPACVEACQGTGAMVFGDLNDPESEIRKVLNQEFTIQRNSAAGTRPSVFYIV</sequence>
<evidence type="ECO:0000313" key="8">
    <source>
        <dbReference type="Proteomes" id="UP000830055"/>
    </source>
</evidence>
<dbReference type="CDD" id="cd10551">
    <property type="entry name" value="PsrB"/>
    <property type="match status" value="1"/>
</dbReference>
<dbReference type="EMBL" id="AP025516">
    <property type="protein sequence ID" value="BDD88030.1"/>
    <property type="molecule type" value="Genomic_DNA"/>
</dbReference>
<protein>
    <submittedName>
        <fullName evidence="7">4Fe-4S ferredoxin</fullName>
    </submittedName>
</protein>
<evidence type="ECO:0000256" key="1">
    <source>
        <dbReference type="ARBA" id="ARBA00022485"/>
    </source>
</evidence>
<dbReference type="PANTHER" id="PTHR43177">
    <property type="entry name" value="PROTEIN NRFC"/>
    <property type="match status" value="1"/>
</dbReference>
<dbReference type="SUPFAM" id="SSF54862">
    <property type="entry name" value="4Fe-4S ferredoxins"/>
    <property type="match status" value="1"/>
</dbReference>
<keyword evidence="3" id="KW-0408">Iron</keyword>
<organism evidence="7 8">
    <name type="scientific">Desulfofustis limnaeus</name>
    <dbReference type="NCBI Taxonomy" id="2740163"/>
    <lineage>
        <taxon>Bacteria</taxon>
        <taxon>Pseudomonadati</taxon>
        <taxon>Thermodesulfobacteriota</taxon>
        <taxon>Desulfobulbia</taxon>
        <taxon>Desulfobulbales</taxon>
        <taxon>Desulfocapsaceae</taxon>
        <taxon>Desulfofustis</taxon>
    </lineage>
</organism>
<accession>A0ABN6M717</accession>
<evidence type="ECO:0000256" key="3">
    <source>
        <dbReference type="ARBA" id="ARBA00023004"/>
    </source>
</evidence>
<feature type="domain" description="4Fe-4S ferredoxin-type" evidence="6">
    <location>
        <begin position="116"/>
        <end position="150"/>
    </location>
</feature>
<evidence type="ECO:0000256" key="2">
    <source>
        <dbReference type="ARBA" id="ARBA00022723"/>
    </source>
</evidence>
<dbReference type="Pfam" id="PF13247">
    <property type="entry name" value="Fer4_11"/>
    <property type="match status" value="2"/>
</dbReference>
<proteinExistence type="predicted"/>
<dbReference type="PANTHER" id="PTHR43177:SF3">
    <property type="entry name" value="PROTEIN NRFC HOMOLOG"/>
    <property type="match status" value="1"/>
</dbReference>
<dbReference type="RefSeq" id="WP_284151420.1">
    <property type="nucleotide sequence ID" value="NZ_AP025516.1"/>
</dbReference>
<dbReference type="PROSITE" id="PS00198">
    <property type="entry name" value="4FE4S_FER_1"/>
    <property type="match status" value="1"/>
</dbReference>
<dbReference type="InterPro" id="IPR054822">
    <property type="entry name" value="DsrO-like"/>
</dbReference>
<dbReference type="Gene3D" id="3.30.70.20">
    <property type="match status" value="2"/>
</dbReference>
<dbReference type="InterPro" id="IPR017896">
    <property type="entry name" value="4Fe4S_Fe-S-bd"/>
</dbReference>
<keyword evidence="8" id="KW-1185">Reference proteome</keyword>
<keyword evidence="5" id="KW-0732">Signal</keyword>
<keyword evidence="1" id="KW-0004">4Fe-4S</keyword>
<keyword evidence="2" id="KW-0479">Metal-binding</keyword>
<dbReference type="PROSITE" id="PS51379">
    <property type="entry name" value="4FE4S_FER_2"/>
    <property type="match status" value="2"/>
</dbReference>
<feature type="chain" id="PRO_5047042612" evidence="5">
    <location>
        <begin position="36"/>
        <end position="268"/>
    </location>
</feature>
<feature type="domain" description="4Fe-4S ferredoxin-type" evidence="6">
    <location>
        <begin position="152"/>
        <end position="181"/>
    </location>
</feature>
<gene>
    <name evidence="7" type="ORF">DPPLL_23950</name>
</gene>
<dbReference type="PROSITE" id="PS51318">
    <property type="entry name" value="TAT"/>
    <property type="match status" value="1"/>
</dbReference>
<feature type="signal peptide" evidence="5">
    <location>
        <begin position="1"/>
        <end position="35"/>
    </location>
</feature>
<reference evidence="7 8" key="1">
    <citation type="submission" date="2022-01" db="EMBL/GenBank/DDBJ databases">
        <title>Desulfofustis limnae sp. nov., a novel mesophilic sulfate-reducing bacterium isolated from marsh soil.</title>
        <authorList>
            <person name="Watanabe M."/>
            <person name="Takahashi A."/>
            <person name="Kojima H."/>
            <person name="Fukui M."/>
        </authorList>
    </citation>
    <scope>NUCLEOTIDE SEQUENCE [LARGE SCALE GENOMIC DNA]</scope>
    <source>
        <strain evidence="7 8">PPLL</strain>
    </source>
</reference>
<evidence type="ECO:0000256" key="5">
    <source>
        <dbReference type="SAM" id="SignalP"/>
    </source>
</evidence>
<dbReference type="InterPro" id="IPR006311">
    <property type="entry name" value="TAT_signal"/>
</dbReference>
<evidence type="ECO:0000259" key="6">
    <source>
        <dbReference type="PROSITE" id="PS51379"/>
    </source>
</evidence>
<evidence type="ECO:0000256" key="4">
    <source>
        <dbReference type="ARBA" id="ARBA00023014"/>
    </source>
</evidence>
<dbReference type="InterPro" id="IPR017900">
    <property type="entry name" value="4Fe4S_Fe_S_CS"/>
</dbReference>
<dbReference type="Proteomes" id="UP000830055">
    <property type="component" value="Chromosome"/>
</dbReference>